<feature type="compositionally biased region" description="Basic and acidic residues" evidence="9">
    <location>
        <begin position="377"/>
        <end position="390"/>
    </location>
</feature>
<dbReference type="InterPro" id="IPR013099">
    <property type="entry name" value="K_chnl_dom"/>
</dbReference>
<feature type="transmembrane region" description="Helical" evidence="10">
    <location>
        <begin position="90"/>
        <end position="114"/>
    </location>
</feature>
<dbReference type="PANTHER" id="PTHR11003">
    <property type="entry name" value="POTASSIUM CHANNEL, SUBFAMILY K"/>
    <property type="match status" value="1"/>
</dbReference>
<evidence type="ECO:0000256" key="2">
    <source>
        <dbReference type="ARBA" id="ARBA00022448"/>
    </source>
</evidence>
<feature type="transmembrane region" description="Helical" evidence="10">
    <location>
        <begin position="257"/>
        <end position="279"/>
    </location>
</feature>
<keyword evidence="6 10" id="KW-0472">Membrane</keyword>
<keyword evidence="7 8" id="KW-0407">Ion channel</keyword>
<dbReference type="Pfam" id="PF07885">
    <property type="entry name" value="Ion_trans_2"/>
    <property type="match status" value="2"/>
</dbReference>
<evidence type="ECO:0000256" key="10">
    <source>
        <dbReference type="SAM" id="Phobius"/>
    </source>
</evidence>
<dbReference type="PANTHER" id="PTHR11003:SF307">
    <property type="entry name" value="POTASSIUM CHANNEL DOMAIN-CONTAINING PROTEIN"/>
    <property type="match status" value="1"/>
</dbReference>
<reference evidence="13" key="1">
    <citation type="submission" date="2017-02" db="UniProtKB">
        <authorList>
            <consortium name="WormBaseParasite"/>
        </authorList>
    </citation>
    <scope>IDENTIFICATION</scope>
</reference>
<keyword evidence="2 8" id="KW-0813">Transport</keyword>
<evidence type="ECO:0000259" key="11">
    <source>
        <dbReference type="Pfam" id="PF07885"/>
    </source>
</evidence>
<evidence type="ECO:0000256" key="4">
    <source>
        <dbReference type="ARBA" id="ARBA00022989"/>
    </source>
</evidence>
<name>A0A0N5ARB1_9BILA</name>
<evidence type="ECO:0000256" key="6">
    <source>
        <dbReference type="ARBA" id="ARBA00023136"/>
    </source>
</evidence>
<dbReference type="STRING" id="451379.A0A0N5ARB1"/>
<accession>A0A0N5ARB1</accession>
<evidence type="ECO:0000256" key="1">
    <source>
        <dbReference type="ARBA" id="ARBA00004141"/>
    </source>
</evidence>
<organism evidence="12 13">
    <name type="scientific">Syphacia muris</name>
    <dbReference type="NCBI Taxonomy" id="451379"/>
    <lineage>
        <taxon>Eukaryota</taxon>
        <taxon>Metazoa</taxon>
        <taxon>Ecdysozoa</taxon>
        <taxon>Nematoda</taxon>
        <taxon>Chromadorea</taxon>
        <taxon>Rhabditida</taxon>
        <taxon>Spirurina</taxon>
        <taxon>Oxyuridomorpha</taxon>
        <taxon>Oxyuroidea</taxon>
        <taxon>Oxyuridae</taxon>
        <taxon>Syphacia</taxon>
    </lineage>
</organism>
<protein>
    <submittedName>
        <fullName evidence="13">Ion_trans_2 domain-containing protein</fullName>
    </submittedName>
</protein>
<evidence type="ECO:0000256" key="5">
    <source>
        <dbReference type="ARBA" id="ARBA00023065"/>
    </source>
</evidence>
<dbReference type="AlphaFoldDB" id="A0A0N5ARB1"/>
<dbReference type="SUPFAM" id="SSF81324">
    <property type="entry name" value="Voltage-gated potassium channels"/>
    <property type="match status" value="2"/>
</dbReference>
<feature type="transmembrane region" description="Helical" evidence="10">
    <location>
        <begin position="234"/>
        <end position="251"/>
    </location>
</feature>
<feature type="transmembrane region" description="Helical" evidence="10">
    <location>
        <begin position="202"/>
        <end position="222"/>
    </location>
</feature>
<dbReference type="GO" id="GO:0015271">
    <property type="term" value="F:outward rectifier potassium channel activity"/>
    <property type="evidence" value="ECO:0007669"/>
    <property type="project" value="TreeGrafter"/>
</dbReference>
<evidence type="ECO:0000256" key="7">
    <source>
        <dbReference type="ARBA" id="ARBA00023303"/>
    </source>
</evidence>
<keyword evidence="3 8" id="KW-0812">Transmembrane</keyword>
<evidence type="ECO:0000256" key="9">
    <source>
        <dbReference type="SAM" id="MobiDB-lite"/>
    </source>
</evidence>
<feature type="region of interest" description="Disordered" evidence="9">
    <location>
        <begin position="372"/>
        <end position="415"/>
    </location>
</feature>
<evidence type="ECO:0000313" key="12">
    <source>
        <dbReference type="Proteomes" id="UP000046393"/>
    </source>
</evidence>
<dbReference type="WBParaSite" id="SMUV_0000725201-mRNA-1">
    <property type="protein sequence ID" value="SMUV_0000725201-mRNA-1"/>
    <property type="gene ID" value="SMUV_0000725201"/>
</dbReference>
<evidence type="ECO:0000256" key="3">
    <source>
        <dbReference type="ARBA" id="ARBA00022692"/>
    </source>
</evidence>
<comment type="similarity">
    <text evidence="8">Belongs to the two pore domain potassium channel (TC 1.A.1.8) family.</text>
</comment>
<dbReference type="GO" id="GO:0030322">
    <property type="term" value="P:stabilization of membrane potential"/>
    <property type="evidence" value="ECO:0007669"/>
    <property type="project" value="TreeGrafter"/>
</dbReference>
<evidence type="ECO:0000256" key="8">
    <source>
        <dbReference type="RuleBase" id="RU003857"/>
    </source>
</evidence>
<dbReference type="GO" id="GO:0005886">
    <property type="term" value="C:plasma membrane"/>
    <property type="evidence" value="ECO:0007669"/>
    <property type="project" value="TreeGrafter"/>
</dbReference>
<feature type="compositionally biased region" description="Acidic residues" evidence="9">
    <location>
        <begin position="391"/>
        <end position="410"/>
    </location>
</feature>
<proteinExistence type="inferred from homology"/>
<evidence type="ECO:0000313" key="13">
    <source>
        <dbReference type="WBParaSite" id="SMUV_0000725201-mRNA-1"/>
    </source>
</evidence>
<dbReference type="GO" id="GO:0022841">
    <property type="term" value="F:potassium ion leak channel activity"/>
    <property type="evidence" value="ECO:0007669"/>
    <property type="project" value="TreeGrafter"/>
</dbReference>
<feature type="domain" description="Potassium channel" evidence="11">
    <location>
        <begin position="56"/>
        <end position="106"/>
    </location>
</feature>
<feature type="domain" description="Potassium channel" evidence="11">
    <location>
        <begin position="211"/>
        <end position="283"/>
    </location>
</feature>
<comment type="subcellular location">
    <subcellularLocation>
        <location evidence="1">Membrane</location>
        <topology evidence="1">Multi-pass membrane protein</topology>
    </subcellularLocation>
</comment>
<keyword evidence="12" id="KW-1185">Reference proteome</keyword>
<dbReference type="InterPro" id="IPR003280">
    <property type="entry name" value="2pore_dom_K_chnl"/>
</dbReference>
<keyword evidence="4 10" id="KW-1133">Transmembrane helix</keyword>
<dbReference type="Gene3D" id="1.10.287.70">
    <property type="match status" value="1"/>
</dbReference>
<dbReference type="PRINTS" id="PR01333">
    <property type="entry name" value="2POREKCHANEL"/>
</dbReference>
<sequence length="430" mass="50044">MNFCSTLVDLSLNYSSDGNIDKLLDSARADLIRKAVSDYENKIGVHIKEPVREHTHWDIWGGVYYSASLYTTIGYGNFHPETNAGRIVSMVYAFCGIPLVFTIMFEWGFLYFSWLEIFWRWFNQKVFVRSQEALIRRRLEQERTRRAGCQMSLRTTSTPKFAEQFKEHEDAAGHSTDHQIESGKRIAQLEIELSEAEKQRTVPLKAALAFFFTWILISAAVVRLWETNWSYFTAYYYFFTSLTTIGLGDVVTEYPQYVIFNMILTMIGLSVVGLCLAIVQSKIRLIFDRMSRSIDSQYRIRQIDPDVATMTIIPNEKEGIKRLCEAQPLQDRIIFIAMDEHKKALLEERWKQKSSLVNKVTQTWPKIADKCIQTGQRVDEQPRMPRRRDPDDDNDSDDESYSDESGAEYDDCGRRIVPPSNLRYIYTVFD</sequence>
<keyword evidence="5 8" id="KW-0406">Ion transport</keyword>
<dbReference type="Proteomes" id="UP000046393">
    <property type="component" value="Unplaced"/>
</dbReference>